<evidence type="ECO:0000256" key="1">
    <source>
        <dbReference type="SAM" id="MobiDB-lite"/>
    </source>
</evidence>
<reference evidence="3" key="2">
    <citation type="submission" date="2015-07" db="EMBL/GenBank/DDBJ databases">
        <title>The genome sequence of Plasmodium falciparum RAJ116.</title>
        <authorList>
            <consortium name="The Broad Institute Genome Sequencing Platform"/>
            <person name="Volkman S.K."/>
            <person name="Neafsey D.E."/>
            <person name="Dash A.P."/>
            <person name="Chitnis C.E."/>
            <person name="Hartl D.L."/>
            <person name="Young S.K."/>
            <person name="Kodira C.D."/>
            <person name="Zeng Q."/>
            <person name="Koehrsen M."/>
            <person name="Godfrey P."/>
            <person name="Alvarado L."/>
            <person name="Berlin A."/>
            <person name="Borenstein D."/>
            <person name="Chen Z."/>
            <person name="Engels R."/>
            <person name="Freedman E."/>
            <person name="Gellesch M."/>
            <person name="Goldberg J."/>
            <person name="Griggs A."/>
            <person name="Gujja S."/>
            <person name="Heiman D."/>
            <person name="Hepburn T."/>
            <person name="Howarth C."/>
            <person name="Jen D."/>
            <person name="Larson L."/>
            <person name="Lewis B."/>
            <person name="Mehta T."/>
            <person name="Park D."/>
            <person name="Pearson M."/>
            <person name="Roberts A."/>
            <person name="Saif S."/>
            <person name="Shea T."/>
            <person name="Shenoy N."/>
            <person name="Sisk P."/>
            <person name="Stolte C."/>
            <person name="Sykes S."/>
            <person name="Walk T."/>
            <person name="White J."/>
            <person name="Yandava C."/>
            <person name="Wirth D.F."/>
            <person name="Nusbaum C."/>
            <person name="Birren B."/>
        </authorList>
    </citation>
    <scope>NUCLEOTIDE SEQUENCE [LARGE SCALE GENOMIC DNA]</scope>
    <source>
        <strain evidence="3">RAJ116</strain>
    </source>
</reference>
<feature type="compositionally biased region" description="Low complexity" evidence="1">
    <location>
        <begin position="251"/>
        <end position="268"/>
    </location>
</feature>
<feature type="compositionally biased region" description="Basic and acidic residues" evidence="1">
    <location>
        <begin position="214"/>
        <end position="226"/>
    </location>
</feature>
<name>A0A0L0D1Y7_PLAFA</name>
<evidence type="ECO:0000313" key="3">
    <source>
        <dbReference type="Proteomes" id="UP000054566"/>
    </source>
</evidence>
<feature type="region of interest" description="Disordered" evidence="1">
    <location>
        <begin position="435"/>
        <end position="491"/>
    </location>
</feature>
<feature type="region of interest" description="Disordered" evidence="1">
    <location>
        <begin position="590"/>
        <end position="611"/>
    </location>
</feature>
<feature type="region of interest" description="Disordered" evidence="1">
    <location>
        <begin position="211"/>
        <end position="293"/>
    </location>
</feature>
<accession>A0A0L0D1Y7</accession>
<organism evidence="2 3">
    <name type="scientific">Plasmodium falciparum RAJ116</name>
    <dbReference type="NCBI Taxonomy" id="580058"/>
    <lineage>
        <taxon>Eukaryota</taxon>
        <taxon>Sar</taxon>
        <taxon>Alveolata</taxon>
        <taxon>Apicomplexa</taxon>
        <taxon>Aconoidasida</taxon>
        <taxon>Haemosporida</taxon>
        <taxon>Plasmodiidae</taxon>
        <taxon>Plasmodium</taxon>
        <taxon>Plasmodium (Laverania)</taxon>
    </lineage>
</organism>
<feature type="compositionally biased region" description="Basic and acidic residues" evidence="1">
    <location>
        <begin position="601"/>
        <end position="611"/>
    </location>
</feature>
<sequence>MTISICMEIKKKKDFIKMIENSSFGPAEYDNNFSNYKICEGIIKNFLNNKSMNSDDKIDQHDVMEILEKYNNYLKLRNYIIPKNMYTISCDHKNDNIGSCIYCSKINFRIYKPSSQNDYSNERNNVENNKNEQVLRNPLVNNELFCNYHKIQIKKLNYLSLNNINMKTVRDLDLVGCTNTSCFFHKYRITGCNEKKCINANNNYVNSCNIESTNDGKDDNNDKLDGDEINGDEINGDEINGDEINGDEINGDNLNNDNLNNDNLNNDQLNDDQLNDDNLNNKDEPNDKQNSAYNNSLKSMIEKFPKEEINELFLKECINSFRLQNNKSRKPKEVLLDTQQLFNDDNNYLKENVCLENDKEYNKCYVNTHKNKNTPIKDIRKNHNVNSHTFHMNNNTNNNEIIYTKEKLKDIKELINPLNLHNDSRIPNDYINQKNIYENNNNNNNNYNNNNNNYNNNYNNNNSNYNNNYNNNNNNNNNSANVKTKNSRKDKKYKKEVSFANQNENHSYKKFQDKPKSLKNKKDTILKKISLKANILKNNQQKKKNSKTLNVANKRPNNILTQEQWEYIEKIKNYLYATYLKEKDKEHNHILNSNKNSTNTNEKEKECHNDN</sequence>
<proteinExistence type="predicted"/>
<feature type="compositionally biased region" description="Acidic residues" evidence="1">
    <location>
        <begin position="227"/>
        <end position="250"/>
    </location>
</feature>
<feature type="region of interest" description="Disordered" evidence="1">
    <location>
        <begin position="499"/>
        <end position="518"/>
    </location>
</feature>
<feature type="compositionally biased region" description="Basic and acidic residues" evidence="1">
    <location>
        <begin position="506"/>
        <end position="518"/>
    </location>
</feature>
<dbReference type="AlphaFoldDB" id="A0A0L0D1Y7"/>
<dbReference type="Proteomes" id="UP000054566">
    <property type="component" value="Unassembled WGS sequence"/>
</dbReference>
<evidence type="ECO:0000313" key="2">
    <source>
        <dbReference type="EMBL" id="KNC37684.1"/>
    </source>
</evidence>
<protein>
    <submittedName>
        <fullName evidence="2">Uncharacterized protein</fullName>
    </submittedName>
</protein>
<gene>
    <name evidence="2" type="ORF">PFLG_02752</name>
</gene>
<reference evidence="3" key="1">
    <citation type="submission" date="2015-07" db="EMBL/GenBank/DDBJ databases">
        <title>Annotation of Plasmodium falciparum RAJ116.</title>
        <authorList>
            <consortium name="The Broad Institute Genome Sequencing Platform"/>
            <person name="Volkman S.K."/>
            <person name="Neafsey D.E."/>
            <person name="Dash A.P."/>
            <person name="Chitnis C.E."/>
            <person name="Hartl D.L."/>
            <person name="Young S.K."/>
            <person name="Zeng Q."/>
            <person name="Koehrsen M."/>
            <person name="Alvarado L."/>
            <person name="Berlin A."/>
            <person name="Borenstein D."/>
            <person name="Chapman S.B."/>
            <person name="Chen Z."/>
            <person name="Engels R."/>
            <person name="Freedman E."/>
            <person name="Gellesch M."/>
            <person name="Goldberg J."/>
            <person name="Griggs A."/>
            <person name="Gujja S."/>
            <person name="Heilman E.R."/>
            <person name="Heiman D.I."/>
            <person name="Howarth C."/>
            <person name="Jen D."/>
            <person name="Larson L."/>
            <person name="Mehta T."/>
            <person name="Neiman D."/>
            <person name="Park D."/>
            <person name="Pearson M."/>
            <person name="Roberts A."/>
            <person name="Saif S."/>
            <person name="Shea T."/>
            <person name="Shenoy N."/>
            <person name="Sisk P."/>
            <person name="Stolte C."/>
            <person name="Sykes S."/>
            <person name="Walk T."/>
            <person name="White J."/>
            <person name="Yandava C."/>
            <person name="Haas B."/>
            <person name="Henn M.R."/>
            <person name="Nusbaum C."/>
            <person name="Birren B."/>
        </authorList>
    </citation>
    <scope>NUCLEOTIDE SEQUENCE [LARGE SCALE GENOMIC DNA]</scope>
    <source>
        <strain evidence="3">RAJ116</strain>
    </source>
</reference>
<feature type="compositionally biased region" description="Low complexity" evidence="1">
    <location>
        <begin position="439"/>
        <end position="478"/>
    </location>
</feature>
<dbReference type="EMBL" id="GG664635">
    <property type="protein sequence ID" value="KNC37684.1"/>
    <property type="molecule type" value="Genomic_DNA"/>
</dbReference>
<dbReference type="OrthoDB" id="387374at2759"/>